<keyword evidence="1" id="KW-0812">Transmembrane</keyword>
<sequence length="209" mass="23942">MRRNRRGVTTTETVVGLALMPGILIGAISLYNIFWQESHRLSEYRAAREQHKQLENVLAPALDGMVFSKMVTPRISNGPTYDTFQSYTNYDTAIWRWVHDGNSVFTILYPQLVGLQRTSGICLQDRLTNLEFDKRNQTLKLTRYQYRKDGQLVSCLGGGQEGIQSTEQIIWQRVADAQILRLPNLGLELYVRFDGEPEWQAVNGGTRED</sequence>
<protein>
    <submittedName>
        <fullName evidence="2">Uncharacterized protein</fullName>
    </submittedName>
</protein>
<reference evidence="2 3" key="1">
    <citation type="journal article" date="2013" name="PLoS ONE">
        <title>Cultivation and Complete Genome Sequencing of Gloeobacter kilaueensis sp. nov., from a Lava Cave in Kilauea Caldera, Hawai'i.</title>
        <authorList>
            <person name="Saw J.H."/>
            <person name="Schatz M."/>
            <person name="Brown M.V."/>
            <person name="Kunkel D.D."/>
            <person name="Foster J.S."/>
            <person name="Shick H."/>
            <person name="Christensen S."/>
            <person name="Hou S."/>
            <person name="Wan X."/>
            <person name="Donachie S.P."/>
        </authorList>
    </citation>
    <scope>NUCLEOTIDE SEQUENCE [LARGE SCALE GENOMIC DNA]</scope>
    <source>
        <strain evidence="3">JS</strain>
    </source>
</reference>
<evidence type="ECO:0000256" key="1">
    <source>
        <dbReference type="SAM" id="Phobius"/>
    </source>
</evidence>
<dbReference type="HOGENOM" id="CLU_1313950_0_0_3"/>
<accession>U5QNX7</accession>
<dbReference type="Proteomes" id="UP000017396">
    <property type="component" value="Chromosome"/>
</dbReference>
<name>U5QNX7_GLOK1</name>
<evidence type="ECO:0000313" key="2">
    <source>
        <dbReference type="EMBL" id="AGY60707.1"/>
    </source>
</evidence>
<dbReference type="KEGG" id="glj:GKIL_4461"/>
<dbReference type="STRING" id="1183438.GKIL_4461"/>
<proteinExistence type="predicted"/>
<dbReference type="RefSeq" id="WP_023176099.1">
    <property type="nucleotide sequence ID" value="NC_022600.1"/>
</dbReference>
<gene>
    <name evidence="2" type="ORF">GKIL_4461</name>
</gene>
<keyword evidence="1" id="KW-1133">Transmembrane helix</keyword>
<organism evidence="2 3">
    <name type="scientific">Gloeobacter kilaueensis (strain ATCC BAA-2537 / CCAP 1431/1 / ULC 316 / JS1)</name>
    <dbReference type="NCBI Taxonomy" id="1183438"/>
    <lineage>
        <taxon>Bacteria</taxon>
        <taxon>Bacillati</taxon>
        <taxon>Cyanobacteriota</taxon>
        <taxon>Cyanophyceae</taxon>
        <taxon>Gloeobacterales</taxon>
        <taxon>Gloeobacteraceae</taxon>
        <taxon>Gloeobacter</taxon>
    </lineage>
</organism>
<keyword evidence="1" id="KW-0472">Membrane</keyword>
<dbReference type="EMBL" id="CP003587">
    <property type="protein sequence ID" value="AGY60707.1"/>
    <property type="molecule type" value="Genomic_DNA"/>
</dbReference>
<feature type="transmembrane region" description="Helical" evidence="1">
    <location>
        <begin position="12"/>
        <end position="35"/>
    </location>
</feature>
<evidence type="ECO:0000313" key="3">
    <source>
        <dbReference type="Proteomes" id="UP000017396"/>
    </source>
</evidence>
<keyword evidence="3" id="KW-1185">Reference proteome</keyword>
<dbReference type="AlphaFoldDB" id="U5QNX7"/>